<evidence type="ECO:0000313" key="1">
    <source>
        <dbReference type="EMBL" id="MBK1666592.1"/>
    </source>
</evidence>
<dbReference type="Proteomes" id="UP001296873">
    <property type="component" value="Unassembled WGS sequence"/>
</dbReference>
<comment type="caution">
    <text evidence="1">The sequence shown here is derived from an EMBL/GenBank/DDBJ whole genome shotgun (WGS) entry which is preliminary data.</text>
</comment>
<protein>
    <recommendedName>
        <fullName evidence="3">Integrase</fullName>
    </recommendedName>
</protein>
<name>A0ABS1D9E7_9PROT</name>
<accession>A0ABS1D9E7</accession>
<sequence length="72" mass="8605">MVYINFRQASGRPFRWDFMTWAHAESVWRRKLPWSAASVRRVVWEAREAAQAETNSLRRADWQRKRAALALT</sequence>
<organism evidence="1 2">
    <name type="scientific">Rhodovibrio sodomensis</name>
    <dbReference type="NCBI Taxonomy" id="1088"/>
    <lineage>
        <taxon>Bacteria</taxon>
        <taxon>Pseudomonadati</taxon>
        <taxon>Pseudomonadota</taxon>
        <taxon>Alphaproteobacteria</taxon>
        <taxon>Rhodospirillales</taxon>
        <taxon>Rhodovibrionaceae</taxon>
        <taxon>Rhodovibrio</taxon>
    </lineage>
</organism>
<dbReference type="RefSeq" id="WP_200338641.1">
    <property type="nucleotide sequence ID" value="NZ_NRRL01000001.1"/>
</dbReference>
<proteinExistence type="predicted"/>
<gene>
    <name evidence="1" type="ORF">CKO28_00860</name>
</gene>
<dbReference type="EMBL" id="NRRL01000001">
    <property type="protein sequence ID" value="MBK1666592.1"/>
    <property type="molecule type" value="Genomic_DNA"/>
</dbReference>
<evidence type="ECO:0008006" key="3">
    <source>
        <dbReference type="Google" id="ProtNLM"/>
    </source>
</evidence>
<keyword evidence="2" id="KW-1185">Reference proteome</keyword>
<evidence type="ECO:0000313" key="2">
    <source>
        <dbReference type="Proteomes" id="UP001296873"/>
    </source>
</evidence>
<reference evidence="1 2" key="1">
    <citation type="journal article" date="2020" name="Microorganisms">
        <title>Osmotic Adaptation and Compatible Solute Biosynthesis of Phototrophic Bacteria as Revealed from Genome Analyses.</title>
        <authorList>
            <person name="Imhoff J.F."/>
            <person name="Rahn T."/>
            <person name="Kunzel S."/>
            <person name="Keller A."/>
            <person name="Neulinger S.C."/>
        </authorList>
    </citation>
    <scope>NUCLEOTIDE SEQUENCE [LARGE SCALE GENOMIC DNA]</scope>
    <source>
        <strain evidence="1 2">DSM 9895</strain>
    </source>
</reference>